<evidence type="ECO:0000313" key="2">
    <source>
        <dbReference type="EMBL" id="TCG08829.1"/>
    </source>
</evidence>
<dbReference type="AlphaFoldDB" id="A0A4R0XN96"/>
<keyword evidence="3" id="KW-1185">Reference proteome</keyword>
<protein>
    <submittedName>
        <fullName evidence="2">Uncharacterized protein</fullName>
    </submittedName>
</protein>
<reference evidence="2 3" key="1">
    <citation type="submission" date="2017-02" db="EMBL/GenBank/DDBJ databases">
        <title>Paraburkholderia sophoroidis sp. nov. and Paraburkholderia steynii sp. nov. rhizobial symbionts of the fynbos legume Hypocalyptus sophoroides.</title>
        <authorList>
            <person name="Steenkamp E.T."/>
            <person name="Beukes C.W."/>
            <person name="Van Zyl E."/>
            <person name="Avontuur J."/>
            <person name="Chan W.Y."/>
            <person name="Hassen A."/>
            <person name="Palmer M."/>
            <person name="Mthombeni L."/>
            <person name="Phalane F."/>
            <person name="Sereme K."/>
            <person name="Venter S.N."/>
        </authorList>
    </citation>
    <scope>NUCLEOTIDE SEQUENCE [LARGE SCALE GENOMIC DNA]</scope>
    <source>
        <strain evidence="2 3">HC1.1ba</strain>
    </source>
</reference>
<feature type="region of interest" description="Disordered" evidence="1">
    <location>
        <begin position="59"/>
        <end position="78"/>
    </location>
</feature>
<accession>A0A4R0XN96</accession>
<evidence type="ECO:0000256" key="1">
    <source>
        <dbReference type="SAM" id="MobiDB-lite"/>
    </source>
</evidence>
<dbReference type="Pfam" id="PF05930">
    <property type="entry name" value="Phage_AlpA"/>
    <property type="match status" value="1"/>
</dbReference>
<proteinExistence type="predicted"/>
<organism evidence="2 3">
    <name type="scientific">Paraburkholderia steynii</name>
    <dbReference type="NCBI Taxonomy" id="1245441"/>
    <lineage>
        <taxon>Bacteria</taxon>
        <taxon>Pseudomonadati</taxon>
        <taxon>Pseudomonadota</taxon>
        <taxon>Betaproteobacteria</taxon>
        <taxon>Burkholderiales</taxon>
        <taxon>Burkholderiaceae</taxon>
        <taxon>Paraburkholderia</taxon>
    </lineage>
</organism>
<dbReference type="EMBL" id="MWML01000024">
    <property type="protein sequence ID" value="TCG08829.1"/>
    <property type="molecule type" value="Genomic_DNA"/>
</dbReference>
<dbReference type="InterPro" id="IPR010260">
    <property type="entry name" value="AlpA"/>
</dbReference>
<evidence type="ECO:0000313" key="3">
    <source>
        <dbReference type="Proteomes" id="UP000294200"/>
    </source>
</evidence>
<name>A0A4R0XN96_9BURK</name>
<dbReference type="Gene3D" id="1.10.238.160">
    <property type="match status" value="1"/>
</dbReference>
<gene>
    <name evidence="2" type="ORF">BZM27_09265</name>
</gene>
<dbReference type="Proteomes" id="UP000294200">
    <property type="component" value="Unassembled WGS sequence"/>
</dbReference>
<comment type="caution">
    <text evidence="2">The sequence shown here is derived from an EMBL/GenBank/DDBJ whole genome shotgun (WGS) entry which is preliminary data.</text>
</comment>
<sequence>MSDRVMRLPEVVKLTSLHRATIYRLMTARLFPAQKKIPGVRAASWAAVDVEAYLAKQREQGGMSGDESAHTGKKAATV</sequence>